<dbReference type="PANTHER" id="PTHR43711:SF32">
    <property type="entry name" value="SENSOR-TYPE HISTIDINE KINASE PRRB"/>
    <property type="match status" value="1"/>
</dbReference>
<evidence type="ECO:0000313" key="8">
    <source>
        <dbReference type="EMBL" id="MBN6102206.1"/>
    </source>
</evidence>
<dbReference type="InterPro" id="IPR036097">
    <property type="entry name" value="HisK_dim/P_sf"/>
</dbReference>
<dbReference type="CDD" id="cd00082">
    <property type="entry name" value="HisKA"/>
    <property type="match status" value="1"/>
</dbReference>
<dbReference type="GO" id="GO:0016301">
    <property type="term" value="F:kinase activity"/>
    <property type="evidence" value="ECO:0007669"/>
    <property type="project" value="UniProtKB-KW"/>
</dbReference>
<feature type="transmembrane region" description="Helical" evidence="6">
    <location>
        <begin position="291"/>
        <end position="310"/>
    </location>
</feature>
<dbReference type="Pfam" id="PF02518">
    <property type="entry name" value="HATPase_c"/>
    <property type="match status" value="1"/>
</dbReference>
<evidence type="ECO:0000256" key="3">
    <source>
        <dbReference type="ARBA" id="ARBA00022679"/>
    </source>
</evidence>
<dbReference type="PROSITE" id="PS50109">
    <property type="entry name" value="HIS_KIN"/>
    <property type="match status" value="1"/>
</dbReference>
<dbReference type="InterPro" id="IPR005467">
    <property type="entry name" value="His_kinase_dom"/>
</dbReference>
<keyword evidence="5" id="KW-0902">Two-component regulatory system</keyword>
<keyword evidence="6" id="KW-1133">Transmembrane helix</keyword>
<organism evidence="8 9">
    <name type="scientific">Xanthomonas bonasiae</name>
    <dbReference type="NCBI Taxonomy" id="2810351"/>
    <lineage>
        <taxon>Bacteria</taxon>
        <taxon>Pseudomonadati</taxon>
        <taxon>Pseudomonadota</taxon>
        <taxon>Gammaproteobacteria</taxon>
        <taxon>Lysobacterales</taxon>
        <taxon>Lysobacteraceae</taxon>
        <taxon>Xanthomonas</taxon>
    </lineage>
</organism>
<dbReference type="Pfam" id="PF00512">
    <property type="entry name" value="HisKA"/>
    <property type="match status" value="1"/>
</dbReference>
<comment type="catalytic activity">
    <reaction evidence="1">
        <text>ATP + protein L-histidine = ADP + protein N-phospho-L-histidine.</text>
        <dbReference type="EC" id="2.7.13.3"/>
    </reaction>
</comment>
<dbReference type="InterPro" id="IPR050736">
    <property type="entry name" value="Sensor_HK_Regulatory"/>
</dbReference>
<feature type="transmembrane region" description="Helical" evidence="6">
    <location>
        <begin position="372"/>
        <end position="395"/>
    </location>
</feature>
<dbReference type="PROSITE" id="PS51257">
    <property type="entry name" value="PROKAR_LIPOPROTEIN"/>
    <property type="match status" value="1"/>
</dbReference>
<evidence type="ECO:0000256" key="6">
    <source>
        <dbReference type="SAM" id="Phobius"/>
    </source>
</evidence>
<dbReference type="SUPFAM" id="SSF55874">
    <property type="entry name" value="ATPase domain of HSP90 chaperone/DNA topoisomerase II/histidine kinase"/>
    <property type="match status" value="1"/>
</dbReference>
<dbReference type="Pfam" id="PF07695">
    <property type="entry name" value="7TMR-DISM_7TM"/>
    <property type="match status" value="1"/>
</dbReference>
<dbReference type="SMART" id="SM00388">
    <property type="entry name" value="HisKA"/>
    <property type="match status" value="1"/>
</dbReference>
<feature type="transmembrane region" description="Helical" evidence="6">
    <location>
        <begin position="254"/>
        <end position="271"/>
    </location>
</feature>
<dbReference type="Gene3D" id="3.30.565.10">
    <property type="entry name" value="Histidine kinase-like ATPase, C-terminal domain"/>
    <property type="match status" value="1"/>
</dbReference>
<dbReference type="Proteomes" id="UP000695802">
    <property type="component" value="Unassembled WGS sequence"/>
</dbReference>
<dbReference type="SMART" id="SM00387">
    <property type="entry name" value="HATPase_c"/>
    <property type="match status" value="1"/>
</dbReference>
<evidence type="ECO:0000313" key="9">
    <source>
        <dbReference type="Proteomes" id="UP000695802"/>
    </source>
</evidence>
<sequence>MMAKWFRWFVGAWLYWGAVACVAAQPGWAPPRTLPLTAAAEHLDASGYLQRLDDPQGRLDARQAAAASGWTRLPASLNAGFTANTVWLRVPLRVDSVASAGWMLRLSNAVIDDAQAYASVDGGAWQALGHSGENVRRDAWPVDYRSPVFQFAPSRPGDYVILLRLQSKNALVTRLDIWQRLPFDNQSRREGLQFGLYFGFYLLLICLHLLFWSVTRAPMSGLFVAYLGGCVLNEAMSIGLVQQVTGLPVAWSDRLLGISIACSLPVGFQIASRQLNLRALYPQFARWSIRFLCAAALVCAALVATGHYALGMQPVQTLALLGIAVLTALALRLLWKRYPPAVFFALAFFPFYLGVMLGFLRNLGLVPVNAWTQYATTVGTMLHMTVMSFLVVGRYERRRRIRERRHANAAAELARRHGMQLEREVALRTAELHGQIRRRQRLEDELRASLQTERRVMQEQREFVAMVSHEFRTPLAVIMTSAQQLARKLEGPIERNRARCGNIHGAAQRLLALVDEYLGADRMDATTADLRLQPCALRDLLDAVCRDFPPQRVVCDYQSDDDSLVTDSGLLRVALRNLIANADRHCPPGKPIRIRVRGHGEALRVEIANAGERIAAADRQRLFQKYYRGENARNTPGAGLGLYLVRRIAERLGGWVGLAGDAADAPVCFVLLLPRRPQAQVEPLPPAFDA</sequence>
<reference evidence="8 9" key="1">
    <citation type="submission" date="2021-02" db="EMBL/GenBank/DDBJ databases">
        <title>Taxonomically Unique Crown Gall-Associated Xanthomonas Stains Have Deficiency in Virulence Repertories.</title>
        <authorList>
            <person name="Mafakheri H."/>
            <person name="Taghavi S.M."/>
            <person name="Dimkic I."/>
            <person name="Nemanja K."/>
            <person name="Osdaghi E."/>
        </authorList>
    </citation>
    <scope>NUCLEOTIDE SEQUENCE [LARGE SCALE GENOMIC DNA]</scope>
    <source>
        <strain evidence="8 9">FX4</strain>
    </source>
</reference>
<dbReference type="Pfam" id="PF07696">
    <property type="entry name" value="7TMR-DISMED2"/>
    <property type="match status" value="1"/>
</dbReference>
<comment type="caution">
    <text evidence="8">The sequence shown here is derived from an EMBL/GenBank/DDBJ whole genome shotgun (WGS) entry which is preliminary data.</text>
</comment>
<evidence type="ECO:0000256" key="4">
    <source>
        <dbReference type="ARBA" id="ARBA00022777"/>
    </source>
</evidence>
<dbReference type="Gene3D" id="2.60.40.2380">
    <property type="match status" value="1"/>
</dbReference>
<evidence type="ECO:0000256" key="1">
    <source>
        <dbReference type="ARBA" id="ARBA00000085"/>
    </source>
</evidence>
<dbReference type="InterPro" id="IPR011622">
    <property type="entry name" value="7TMR_DISM_rcpt_extracell_dom2"/>
</dbReference>
<dbReference type="InterPro" id="IPR003661">
    <property type="entry name" value="HisK_dim/P_dom"/>
</dbReference>
<dbReference type="SUPFAM" id="SSF47384">
    <property type="entry name" value="Homodimeric domain of signal transducing histidine kinase"/>
    <property type="match status" value="1"/>
</dbReference>
<dbReference type="Gene3D" id="1.10.287.130">
    <property type="match status" value="1"/>
</dbReference>
<proteinExistence type="predicted"/>
<keyword evidence="3" id="KW-0808">Transferase</keyword>
<name>A0ABS3B1X3_9XANT</name>
<feature type="domain" description="Histidine kinase" evidence="7">
    <location>
        <begin position="466"/>
        <end position="677"/>
    </location>
</feature>
<gene>
    <name evidence="8" type="ORF">JR064_08530</name>
</gene>
<dbReference type="InterPro" id="IPR003594">
    <property type="entry name" value="HATPase_dom"/>
</dbReference>
<feature type="transmembrane region" description="Helical" evidence="6">
    <location>
        <begin position="194"/>
        <end position="214"/>
    </location>
</feature>
<evidence type="ECO:0000256" key="2">
    <source>
        <dbReference type="ARBA" id="ARBA00012438"/>
    </source>
</evidence>
<dbReference type="EMBL" id="JAFIWB010000006">
    <property type="protein sequence ID" value="MBN6102206.1"/>
    <property type="molecule type" value="Genomic_DNA"/>
</dbReference>
<keyword evidence="4 8" id="KW-0418">Kinase</keyword>
<evidence type="ECO:0000259" key="7">
    <source>
        <dbReference type="PROSITE" id="PS50109"/>
    </source>
</evidence>
<feature type="transmembrane region" description="Helical" evidence="6">
    <location>
        <begin position="342"/>
        <end position="360"/>
    </location>
</feature>
<protein>
    <recommendedName>
        <fullName evidence="2">histidine kinase</fullName>
        <ecNumber evidence="2">2.7.13.3</ecNumber>
    </recommendedName>
</protein>
<dbReference type="InterPro" id="IPR011623">
    <property type="entry name" value="7TMR_DISM_rcpt_extracell_dom1"/>
</dbReference>
<keyword evidence="6" id="KW-0812">Transmembrane</keyword>
<dbReference type="InterPro" id="IPR036890">
    <property type="entry name" value="HATPase_C_sf"/>
</dbReference>
<dbReference type="PANTHER" id="PTHR43711">
    <property type="entry name" value="TWO-COMPONENT HISTIDINE KINASE"/>
    <property type="match status" value="1"/>
</dbReference>
<accession>A0ABS3B1X3</accession>
<keyword evidence="9" id="KW-1185">Reference proteome</keyword>
<feature type="transmembrane region" description="Helical" evidence="6">
    <location>
        <begin position="316"/>
        <end position="335"/>
    </location>
</feature>
<feature type="transmembrane region" description="Helical" evidence="6">
    <location>
        <begin position="221"/>
        <end position="242"/>
    </location>
</feature>
<evidence type="ECO:0000256" key="5">
    <source>
        <dbReference type="ARBA" id="ARBA00023012"/>
    </source>
</evidence>
<keyword evidence="6" id="KW-0472">Membrane</keyword>
<dbReference type="EC" id="2.7.13.3" evidence="2"/>